<organism evidence="2 3">
    <name type="scientific">Kaistia hirudinis</name>
    <dbReference type="NCBI Taxonomy" id="1293440"/>
    <lineage>
        <taxon>Bacteria</taxon>
        <taxon>Pseudomonadati</taxon>
        <taxon>Pseudomonadota</taxon>
        <taxon>Alphaproteobacteria</taxon>
        <taxon>Hyphomicrobiales</taxon>
        <taxon>Kaistiaceae</taxon>
        <taxon>Kaistia</taxon>
    </lineage>
</organism>
<dbReference type="SMART" id="SM00530">
    <property type="entry name" value="HTH_XRE"/>
    <property type="match status" value="1"/>
</dbReference>
<comment type="caution">
    <text evidence="2">The sequence shown here is derived from an EMBL/GenBank/DDBJ whole genome shotgun (WGS) entry which is preliminary data.</text>
</comment>
<keyword evidence="3" id="KW-1185">Reference proteome</keyword>
<dbReference type="AlphaFoldDB" id="A0A840APR8"/>
<dbReference type="CDD" id="cd00093">
    <property type="entry name" value="HTH_XRE"/>
    <property type="match status" value="1"/>
</dbReference>
<dbReference type="SUPFAM" id="SSF47413">
    <property type="entry name" value="lambda repressor-like DNA-binding domains"/>
    <property type="match status" value="1"/>
</dbReference>
<dbReference type="Proteomes" id="UP000553963">
    <property type="component" value="Unassembled WGS sequence"/>
</dbReference>
<reference evidence="2 3" key="1">
    <citation type="submission" date="2020-08" db="EMBL/GenBank/DDBJ databases">
        <title>Genomic Encyclopedia of Type Strains, Phase IV (KMG-IV): sequencing the most valuable type-strain genomes for metagenomic binning, comparative biology and taxonomic classification.</title>
        <authorList>
            <person name="Goeker M."/>
        </authorList>
    </citation>
    <scope>NUCLEOTIDE SEQUENCE [LARGE SCALE GENOMIC DNA]</scope>
    <source>
        <strain evidence="2 3">DSM 25966</strain>
    </source>
</reference>
<evidence type="ECO:0000313" key="3">
    <source>
        <dbReference type="Proteomes" id="UP000553963"/>
    </source>
</evidence>
<dbReference type="Gene3D" id="1.10.260.40">
    <property type="entry name" value="lambda repressor-like DNA-binding domains"/>
    <property type="match status" value="1"/>
</dbReference>
<dbReference type="EMBL" id="JACIDS010000003">
    <property type="protein sequence ID" value="MBB3931027.1"/>
    <property type="molecule type" value="Genomic_DNA"/>
</dbReference>
<dbReference type="GO" id="GO:0003677">
    <property type="term" value="F:DNA binding"/>
    <property type="evidence" value="ECO:0007669"/>
    <property type="project" value="InterPro"/>
</dbReference>
<name>A0A840APR8_9HYPH</name>
<evidence type="ECO:0000313" key="2">
    <source>
        <dbReference type="EMBL" id="MBB3931027.1"/>
    </source>
</evidence>
<sequence length="121" mass="13590">MTPFGRRLRELREARGVTLKAMAAALRVTPSYLSALEHGRRGPPTWMMVQRVITFFNIIWDEAEELQQLAALSHPRVTVDTAGLEPEATELANRLARDIRSLEPQDLRDLLAVLASARRSG</sequence>
<accession>A0A840APR8</accession>
<dbReference type="RefSeq" id="WP_183398713.1">
    <property type="nucleotide sequence ID" value="NZ_JACIDS010000003.1"/>
</dbReference>
<proteinExistence type="predicted"/>
<dbReference type="InterPro" id="IPR001387">
    <property type="entry name" value="Cro/C1-type_HTH"/>
</dbReference>
<evidence type="ECO:0000259" key="1">
    <source>
        <dbReference type="PROSITE" id="PS50943"/>
    </source>
</evidence>
<protein>
    <submittedName>
        <fullName evidence="2">Transcriptional regulator with XRE-family HTH domain</fullName>
    </submittedName>
</protein>
<feature type="domain" description="HTH cro/C1-type" evidence="1">
    <location>
        <begin position="8"/>
        <end position="66"/>
    </location>
</feature>
<dbReference type="PROSITE" id="PS50943">
    <property type="entry name" value="HTH_CROC1"/>
    <property type="match status" value="1"/>
</dbReference>
<dbReference type="InterPro" id="IPR010982">
    <property type="entry name" value="Lambda_DNA-bd_dom_sf"/>
</dbReference>
<dbReference type="Pfam" id="PF13560">
    <property type="entry name" value="HTH_31"/>
    <property type="match status" value="1"/>
</dbReference>
<gene>
    <name evidence="2" type="ORF">GGR25_002077</name>
</gene>